<accession>K9EGA6</accession>
<name>K9EGA6_9BACE</name>
<dbReference type="STRING" id="742727.HMPREF9447_04941"/>
<dbReference type="AlphaFoldDB" id="K9EGA6"/>
<evidence type="ECO:0000313" key="1">
    <source>
        <dbReference type="EMBL" id="EKU88195.1"/>
    </source>
</evidence>
<protein>
    <submittedName>
        <fullName evidence="1">Uncharacterized protein</fullName>
    </submittedName>
</protein>
<comment type="caution">
    <text evidence="1">The sequence shown here is derived from an EMBL/GenBank/DDBJ whole genome shotgun (WGS) entry which is preliminary data.</text>
</comment>
<reference evidence="1 2" key="1">
    <citation type="submission" date="2012-09" db="EMBL/GenBank/DDBJ databases">
        <title>The Genome Sequence of Bacteroides oleiciplenus YIT 12058.</title>
        <authorList>
            <consortium name="The Broad Institute Genome Sequencing Platform"/>
            <person name="Earl A."/>
            <person name="Ward D."/>
            <person name="Feldgarden M."/>
            <person name="Gevers D."/>
            <person name="Morotomi M."/>
            <person name="Walker B."/>
            <person name="Young S.K."/>
            <person name="Zeng Q."/>
            <person name="Gargeya S."/>
            <person name="Fitzgerald M."/>
            <person name="Haas B."/>
            <person name="Abouelleil A."/>
            <person name="Alvarado L."/>
            <person name="Arachchi H.M."/>
            <person name="Berlin A.M."/>
            <person name="Chapman S.B."/>
            <person name="Goldberg J."/>
            <person name="Griggs A."/>
            <person name="Gujja S."/>
            <person name="Hansen M."/>
            <person name="Howarth C."/>
            <person name="Imamovic A."/>
            <person name="Larimer J."/>
            <person name="McCowen C."/>
            <person name="Montmayeur A."/>
            <person name="Murphy C."/>
            <person name="Neiman D."/>
            <person name="Pearson M."/>
            <person name="Priest M."/>
            <person name="Roberts A."/>
            <person name="Saif S."/>
            <person name="Shea T."/>
            <person name="Sisk P."/>
            <person name="Sykes S."/>
            <person name="Wortman J."/>
            <person name="Nusbaum C."/>
            <person name="Birren B."/>
        </authorList>
    </citation>
    <scope>NUCLEOTIDE SEQUENCE [LARGE SCALE GENOMIC DNA]</scope>
    <source>
        <strain evidence="1 2">YIT 12058</strain>
    </source>
</reference>
<keyword evidence="2" id="KW-1185">Reference proteome</keyword>
<dbReference type="OrthoDB" id="1078556at2"/>
<organism evidence="1 2">
    <name type="scientific">Bacteroides oleiciplenus YIT 12058</name>
    <dbReference type="NCBI Taxonomy" id="742727"/>
    <lineage>
        <taxon>Bacteria</taxon>
        <taxon>Pseudomonadati</taxon>
        <taxon>Bacteroidota</taxon>
        <taxon>Bacteroidia</taxon>
        <taxon>Bacteroidales</taxon>
        <taxon>Bacteroidaceae</taxon>
        <taxon>Bacteroides</taxon>
    </lineage>
</organism>
<dbReference type="EMBL" id="ADLF01000023">
    <property type="protein sequence ID" value="EKU88195.1"/>
    <property type="molecule type" value="Genomic_DNA"/>
</dbReference>
<proteinExistence type="predicted"/>
<dbReference type="Proteomes" id="UP000009872">
    <property type="component" value="Unassembled WGS sequence"/>
</dbReference>
<dbReference type="HOGENOM" id="CLU_196533_0_0_10"/>
<dbReference type="RefSeq" id="WP_009132332.1">
    <property type="nucleotide sequence ID" value="NZ_JH992945.1"/>
</dbReference>
<dbReference type="eggNOG" id="ENOG5030YYX">
    <property type="taxonomic scope" value="Bacteria"/>
</dbReference>
<sequence>MSEKEMNAYRLTGMEDPTDAMLAQLMSEVAKDAKHKAMEATEKFFKQLDETVTLRKREWAKKRSERKK</sequence>
<dbReference type="PATRIC" id="fig|742727.4.peg.5040"/>
<gene>
    <name evidence="1" type="ORF">HMPREF9447_04941</name>
</gene>
<evidence type="ECO:0000313" key="2">
    <source>
        <dbReference type="Proteomes" id="UP000009872"/>
    </source>
</evidence>